<evidence type="ECO:0000313" key="3">
    <source>
        <dbReference type="Proteomes" id="UP000001396"/>
    </source>
</evidence>
<feature type="compositionally biased region" description="Low complexity" evidence="1">
    <location>
        <begin position="143"/>
        <end position="179"/>
    </location>
</feature>
<sequence length="473" mass="53618">MNIFIKVLNGHNSINSKSSINLVNNNNSSSNSNSNNNSSGGVHTYSRTTIAIPNCAVPYSKLLKDEHERDTTNTKLEFYPDDPLVSEESVRFIIDFLNKIHEYLIKYKKQYHLKDGIESINIKDILDHTLYLDNNNNNKHKNNNNNSNNNNNNNNNNNISSFSKIYINSNNNNNKNNNSFEQVPLSNSLQRDENGNFISFDSFSESGNGSGNGNGNGFNGGSGSGSGYVKLPAVSEHVKPKKQNTFKSLLYNHVNLFKHGKSVESLVATAEYFGVIENLLIRAIRHQIELVLFQSTSVENARSYFGITHDFDPLEEERIQKEHNFIQTSYASQEECQNENNYRSYIGENDHHITSSTTSSSSSNQQQQQQDSRNCSHIHNDDEDNNYDTDITQMIKPRRLIKPISDHFVVACHACNQQFSLSNRRSHLSNDHIFPVRCIAVSKIGCSIRISESVRTAITILPMTKTAKHWFLR</sequence>
<keyword evidence="3" id="KW-1185">Reference proteome</keyword>
<proteinExistence type="predicted"/>
<evidence type="ECO:0000256" key="1">
    <source>
        <dbReference type="SAM" id="MobiDB-lite"/>
    </source>
</evidence>
<dbReference type="GeneID" id="31365811"/>
<name>D3BQ20_HETP5</name>
<accession>D3BQ20</accession>
<feature type="compositionally biased region" description="Low complexity" evidence="1">
    <location>
        <begin position="354"/>
        <end position="372"/>
    </location>
</feature>
<comment type="caution">
    <text evidence="2">The sequence shown here is derived from an EMBL/GenBank/DDBJ whole genome shotgun (WGS) entry which is preliminary data.</text>
</comment>
<dbReference type="InParanoid" id="D3BQ20"/>
<gene>
    <name evidence="2" type="ORF">PPL_10340</name>
</gene>
<feature type="region of interest" description="Disordered" evidence="1">
    <location>
        <begin position="350"/>
        <end position="388"/>
    </location>
</feature>
<organism evidence="2 3">
    <name type="scientific">Heterostelium pallidum (strain ATCC 26659 / Pp 5 / PN500)</name>
    <name type="common">Cellular slime mold</name>
    <name type="synonym">Polysphondylium pallidum</name>
    <dbReference type="NCBI Taxonomy" id="670386"/>
    <lineage>
        <taxon>Eukaryota</taxon>
        <taxon>Amoebozoa</taxon>
        <taxon>Evosea</taxon>
        <taxon>Eumycetozoa</taxon>
        <taxon>Dictyostelia</taxon>
        <taxon>Acytosteliales</taxon>
        <taxon>Acytosteliaceae</taxon>
        <taxon>Heterostelium</taxon>
    </lineage>
</organism>
<evidence type="ECO:0000313" key="2">
    <source>
        <dbReference type="EMBL" id="EFA76571.1"/>
    </source>
</evidence>
<protein>
    <submittedName>
        <fullName evidence="2">Uncharacterized protein</fullName>
    </submittedName>
</protein>
<feature type="region of interest" description="Disordered" evidence="1">
    <location>
        <begin position="136"/>
        <end position="186"/>
    </location>
</feature>
<dbReference type="AlphaFoldDB" id="D3BQ20"/>
<reference evidence="2 3" key="1">
    <citation type="journal article" date="2011" name="Genome Res.">
        <title>Phylogeny-wide analysis of social amoeba genomes highlights ancient origins for complex intercellular communication.</title>
        <authorList>
            <person name="Heidel A.J."/>
            <person name="Lawal H.M."/>
            <person name="Felder M."/>
            <person name="Schilde C."/>
            <person name="Helps N.R."/>
            <person name="Tunggal B."/>
            <person name="Rivero F."/>
            <person name="John U."/>
            <person name="Schleicher M."/>
            <person name="Eichinger L."/>
            <person name="Platzer M."/>
            <person name="Noegel A.A."/>
            <person name="Schaap P."/>
            <person name="Gloeckner G."/>
        </authorList>
    </citation>
    <scope>NUCLEOTIDE SEQUENCE [LARGE SCALE GENOMIC DNA]</scope>
    <source>
        <strain evidence="3">ATCC 26659 / Pp 5 / PN500</strain>
    </source>
</reference>
<dbReference type="RefSeq" id="XP_020428703.1">
    <property type="nucleotide sequence ID" value="XM_020581118.1"/>
</dbReference>
<dbReference type="Proteomes" id="UP000001396">
    <property type="component" value="Unassembled WGS sequence"/>
</dbReference>
<dbReference type="EMBL" id="ADBJ01000047">
    <property type="protein sequence ID" value="EFA76571.1"/>
    <property type="molecule type" value="Genomic_DNA"/>
</dbReference>